<reference evidence="1 2" key="1">
    <citation type="journal article" date="2024" name="Commun. Biol.">
        <title>Comparative genomic analysis of thermophilic fungi reveals convergent evolutionary adaptations and gene losses.</title>
        <authorList>
            <person name="Steindorff A.S."/>
            <person name="Aguilar-Pontes M.V."/>
            <person name="Robinson A.J."/>
            <person name="Andreopoulos B."/>
            <person name="LaButti K."/>
            <person name="Kuo A."/>
            <person name="Mondo S."/>
            <person name="Riley R."/>
            <person name="Otillar R."/>
            <person name="Haridas S."/>
            <person name="Lipzen A."/>
            <person name="Grimwood J."/>
            <person name="Schmutz J."/>
            <person name="Clum A."/>
            <person name="Reid I.D."/>
            <person name="Moisan M.C."/>
            <person name="Butler G."/>
            <person name="Nguyen T.T.M."/>
            <person name="Dewar K."/>
            <person name="Conant G."/>
            <person name="Drula E."/>
            <person name="Henrissat B."/>
            <person name="Hansel C."/>
            <person name="Singer S."/>
            <person name="Hutchinson M.I."/>
            <person name="de Vries R.P."/>
            <person name="Natvig D.O."/>
            <person name="Powell A.J."/>
            <person name="Tsang A."/>
            <person name="Grigoriev I.V."/>
        </authorList>
    </citation>
    <scope>NUCLEOTIDE SEQUENCE [LARGE SCALE GENOMIC DNA]</scope>
    <source>
        <strain evidence="1 2">CBS 494.80</strain>
    </source>
</reference>
<sequence>MGGLLKVWSEGTLHLVHHSRRRFLLTIPEIGDFTPGVFSSASAGQAYASRWTHMLGLSRSEYLKIGSADSQANTDPNCPLSIVLALTVSIILLQQGVEI</sequence>
<comment type="caution">
    <text evidence="1">The sequence shown here is derived from an EMBL/GenBank/DDBJ whole genome shotgun (WGS) entry which is preliminary data.</text>
</comment>
<dbReference type="EMBL" id="JAZHXI010000018">
    <property type="protein sequence ID" value="KAL2061970.1"/>
    <property type="molecule type" value="Genomic_DNA"/>
</dbReference>
<evidence type="ECO:0000313" key="2">
    <source>
        <dbReference type="Proteomes" id="UP001595075"/>
    </source>
</evidence>
<evidence type="ECO:0000313" key="1">
    <source>
        <dbReference type="EMBL" id="KAL2061970.1"/>
    </source>
</evidence>
<proteinExistence type="predicted"/>
<organism evidence="1 2">
    <name type="scientific">Oculimacula yallundae</name>
    <dbReference type="NCBI Taxonomy" id="86028"/>
    <lineage>
        <taxon>Eukaryota</taxon>
        <taxon>Fungi</taxon>
        <taxon>Dikarya</taxon>
        <taxon>Ascomycota</taxon>
        <taxon>Pezizomycotina</taxon>
        <taxon>Leotiomycetes</taxon>
        <taxon>Helotiales</taxon>
        <taxon>Ploettnerulaceae</taxon>
        <taxon>Oculimacula</taxon>
    </lineage>
</organism>
<protein>
    <submittedName>
        <fullName evidence="1">Uncharacterized protein</fullName>
    </submittedName>
</protein>
<name>A0ABR4BWF9_9HELO</name>
<keyword evidence="2" id="KW-1185">Reference proteome</keyword>
<accession>A0ABR4BWF9</accession>
<dbReference type="Proteomes" id="UP001595075">
    <property type="component" value="Unassembled WGS sequence"/>
</dbReference>
<gene>
    <name evidence="1" type="ORF">VTL71DRAFT_7348</name>
</gene>